<sequence>MTICKKTKMKLKLSAIEKYFFQRSQLNLHSCFYVGIKLNELPEKGQIITALKSTVAKHERLTFNLIYDKLNNEHYLQNAAEPFVFGDVVAYHHDWDHLKETEINHIFQEHNFPYSEHKPLWKILIIPSQNQMLLMTDHVLMDGMSAVHVWETFMEGLQKQGPVGVDETIYSPLSGSSADQIISIPPYENWPIPWKWHIVRQLASRLYYWFPQAIVTNNKNLIQFTKYSFPKDLLDAKPTEENDLYKVKNTNRQWEFQLLPAHLESVIQECRTNNTSLTSLLGALVCSSFEKTARGDYNGEFLKIELPMNTRNSCKEVLQLQSDDELAIGNFIANIEFRHELHQDLGIWHIASQIQDVIKTSSKDKITDKVNEIKLLEVVSPQKFIEDKVNLNDGPSSTFEVTNLGLQAFKNACDTNLPFHIVNATFNEPQGISAIITLSVISTPAGGLNCCISYPNTLTKELEPNWKYIKEYFNL</sequence>
<dbReference type="PANTHER" id="PTHR28037:SF1">
    <property type="entry name" value="ALCOHOL O-ACETYLTRANSFERASE 1-RELATED"/>
    <property type="match status" value="1"/>
</dbReference>
<organism evidence="1 2">
    <name type="scientific">Saccharomyces kudriavzevii (strain ATCC MYA-4449 / AS 2.2408 / CBS 8840 / NBRC 1802 / NCYC 2889)</name>
    <name type="common">Yeast</name>
    <dbReference type="NCBI Taxonomy" id="226230"/>
    <lineage>
        <taxon>Eukaryota</taxon>
        <taxon>Fungi</taxon>
        <taxon>Dikarya</taxon>
        <taxon>Ascomycota</taxon>
        <taxon>Saccharomycotina</taxon>
        <taxon>Saccharomycetes</taxon>
        <taxon>Saccharomycetales</taxon>
        <taxon>Saccharomycetaceae</taxon>
        <taxon>Saccharomyces</taxon>
    </lineage>
</organism>
<dbReference type="Proteomes" id="UP001162087">
    <property type="component" value="Chromosome 7"/>
</dbReference>
<dbReference type="EMBL" id="OX365902">
    <property type="protein sequence ID" value="CAI4062844.1"/>
    <property type="molecule type" value="Genomic_DNA"/>
</dbReference>
<dbReference type="InterPro" id="IPR052058">
    <property type="entry name" value="Alcohol_O-acetyltransferase"/>
</dbReference>
<dbReference type="Pfam" id="PF07247">
    <property type="entry name" value="AATase"/>
    <property type="match status" value="1"/>
</dbReference>
<keyword evidence="2" id="KW-1185">Reference proteome</keyword>
<dbReference type="PANTHER" id="PTHR28037">
    <property type="entry name" value="ALCOHOL O-ACETYLTRANSFERASE 1-RELATED"/>
    <property type="match status" value="1"/>
</dbReference>
<evidence type="ECO:0000313" key="1">
    <source>
        <dbReference type="EMBL" id="CAI4062844.1"/>
    </source>
</evidence>
<gene>
    <name evidence="1" type="primary">SKDI07G4640</name>
    <name evidence="1" type="ORF">SKDI_07G4640</name>
</gene>
<name>A0AA35NSU5_SACK1</name>
<dbReference type="GO" id="GO:0008080">
    <property type="term" value="F:N-acetyltransferase activity"/>
    <property type="evidence" value="ECO:0007669"/>
    <property type="project" value="TreeGrafter"/>
</dbReference>
<accession>A0AA35NSU5</accession>
<protein>
    <submittedName>
        <fullName evidence="1">Uncharacterized protein</fullName>
    </submittedName>
</protein>
<dbReference type="InterPro" id="IPR010828">
    <property type="entry name" value="Atf2/Sli1-like"/>
</dbReference>
<reference evidence="1" key="1">
    <citation type="submission" date="2022-10" db="EMBL/GenBank/DDBJ databases">
        <authorList>
            <person name="Byrne P K."/>
        </authorList>
    </citation>
    <scope>NUCLEOTIDE SEQUENCE</scope>
    <source>
        <strain evidence="1">IFO1802</strain>
    </source>
</reference>
<dbReference type="SUPFAM" id="SSF52777">
    <property type="entry name" value="CoA-dependent acyltransferases"/>
    <property type="match status" value="2"/>
</dbReference>
<dbReference type="OrthoDB" id="2150604at2759"/>
<evidence type="ECO:0000313" key="2">
    <source>
        <dbReference type="Proteomes" id="UP001162087"/>
    </source>
</evidence>
<proteinExistence type="predicted"/>